<proteinExistence type="predicted"/>
<dbReference type="RefSeq" id="WP_141448871.1">
    <property type="nucleotide sequence ID" value="NZ_CP041217.1"/>
</dbReference>
<name>A0A4Y6V1I8_SACBS</name>
<feature type="domain" description="Gcp-like" evidence="1">
    <location>
        <begin position="38"/>
        <end position="143"/>
    </location>
</feature>
<dbReference type="InterPro" id="IPR000905">
    <property type="entry name" value="Gcp-like_dom"/>
</dbReference>
<keyword evidence="2" id="KW-0808">Transferase</keyword>
<dbReference type="InterPro" id="IPR043129">
    <property type="entry name" value="ATPase_NBD"/>
</dbReference>
<dbReference type="AlphaFoldDB" id="A0A4Y6V1I8"/>
<dbReference type="CDD" id="cd24032">
    <property type="entry name" value="ASKHA_NBD_TsaB"/>
    <property type="match status" value="1"/>
</dbReference>
<dbReference type="GO" id="GO:0005829">
    <property type="term" value="C:cytosol"/>
    <property type="evidence" value="ECO:0007669"/>
    <property type="project" value="TreeGrafter"/>
</dbReference>
<accession>A0A4Y6V1I8</accession>
<dbReference type="InterPro" id="IPR022496">
    <property type="entry name" value="T6A_TsaB"/>
</dbReference>
<dbReference type="GO" id="GO:0002949">
    <property type="term" value="P:tRNA threonylcarbamoyladenosine modification"/>
    <property type="evidence" value="ECO:0007669"/>
    <property type="project" value="InterPro"/>
</dbReference>
<dbReference type="OrthoDB" id="9784166at2"/>
<evidence type="ECO:0000259" key="1">
    <source>
        <dbReference type="Pfam" id="PF00814"/>
    </source>
</evidence>
<sequence>MENNNGAQGRVLALDTSSASQAVAVLEGQDIRFESSSLAERNHSVNLLPKIERALRESGTDKRALAGIAVGIGPGSYTGVRIAVTTAKTLAWALKLPVAAVSSLEAQACSGLEAAAPQGRSWIVPLVDARRGQAYTALFEAAGPIGAAPEGQEAQPLTRLADDAILMVDDWTARLAERWNALPIGERPEYVLFTGETDKHGETVRSLAGLTGLAAERVLLQDCTAEARWIGRIGTRKLESGDTVDAHALLPNYTQVTEAEANLLRSRP</sequence>
<protein>
    <submittedName>
        <fullName evidence="2">tRNA (Adenosine(37)-N6)-threonylcarbamoyltransferase complex dimerization subunit type 1 TsaB</fullName>
    </submittedName>
</protein>
<organism evidence="2 3">
    <name type="scientific">Saccharibacillus brassicae</name>
    <dbReference type="NCBI Taxonomy" id="2583377"/>
    <lineage>
        <taxon>Bacteria</taxon>
        <taxon>Bacillati</taxon>
        <taxon>Bacillota</taxon>
        <taxon>Bacilli</taxon>
        <taxon>Bacillales</taxon>
        <taxon>Paenibacillaceae</taxon>
        <taxon>Saccharibacillus</taxon>
    </lineage>
</organism>
<evidence type="ECO:0000313" key="2">
    <source>
        <dbReference type="EMBL" id="QDH22327.1"/>
    </source>
</evidence>
<reference evidence="2 3" key="1">
    <citation type="submission" date="2019-06" db="EMBL/GenBank/DDBJ databases">
        <title>Saccharibacillus brassicae sp. nov., an endophytic bacterium isolated from Chinese cabbage seeds (Brassica pekinensis).</title>
        <authorList>
            <person name="Jiang L."/>
            <person name="Lee J."/>
            <person name="Kim S.W."/>
        </authorList>
    </citation>
    <scope>NUCLEOTIDE SEQUENCE [LARGE SCALE GENOMIC DNA]</scope>
    <source>
        <strain evidence="3">KCTC 43072 / ATSA2</strain>
    </source>
</reference>
<dbReference type="KEGG" id="saca:FFV09_16635"/>
<dbReference type="Proteomes" id="UP000316968">
    <property type="component" value="Chromosome"/>
</dbReference>
<dbReference type="PANTHER" id="PTHR11735">
    <property type="entry name" value="TRNA N6-ADENOSINE THREONYLCARBAMOYLTRANSFERASE"/>
    <property type="match status" value="1"/>
</dbReference>
<dbReference type="GO" id="GO:0016740">
    <property type="term" value="F:transferase activity"/>
    <property type="evidence" value="ECO:0007669"/>
    <property type="project" value="UniProtKB-KW"/>
</dbReference>
<dbReference type="EMBL" id="CP041217">
    <property type="protein sequence ID" value="QDH22327.1"/>
    <property type="molecule type" value="Genomic_DNA"/>
</dbReference>
<dbReference type="SUPFAM" id="SSF53067">
    <property type="entry name" value="Actin-like ATPase domain"/>
    <property type="match status" value="1"/>
</dbReference>
<dbReference type="PANTHER" id="PTHR11735:SF11">
    <property type="entry name" value="TRNA THREONYLCARBAMOYLADENOSINE BIOSYNTHESIS PROTEIN TSAB"/>
    <property type="match status" value="1"/>
</dbReference>
<dbReference type="Gene3D" id="3.30.420.40">
    <property type="match status" value="1"/>
</dbReference>
<keyword evidence="3" id="KW-1185">Reference proteome</keyword>
<evidence type="ECO:0000313" key="3">
    <source>
        <dbReference type="Proteomes" id="UP000316968"/>
    </source>
</evidence>
<dbReference type="NCBIfam" id="TIGR03725">
    <property type="entry name" value="T6A_YeaZ"/>
    <property type="match status" value="1"/>
</dbReference>
<gene>
    <name evidence="2" type="primary">tsaB</name>
    <name evidence="2" type="ORF">FFV09_16635</name>
</gene>
<dbReference type="Pfam" id="PF00814">
    <property type="entry name" value="TsaD"/>
    <property type="match status" value="1"/>
</dbReference>